<dbReference type="GO" id="GO:0016740">
    <property type="term" value="F:transferase activity"/>
    <property type="evidence" value="ECO:0007669"/>
    <property type="project" value="UniProtKB-KW"/>
</dbReference>
<dbReference type="InterPro" id="IPR050229">
    <property type="entry name" value="GlpE_sulfurtransferase"/>
</dbReference>
<evidence type="ECO:0000256" key="1">
    <source>
        <dbReference type="SAM" id="Phobius"/>
    </source>
</evidence>
<sequence>MNDKFINVVTWLLMAIMLTYFAYYKGWILNNFENISPQKAYALLEQSSDILLVDVRSKKEFSKDHIKNSIHIQMNELVFKEIKSQKILVYSERGERSVEASRVLSKRGFQVFNLEGGVVFWIRAGYELEE</sequence>
<dbReference type="CDD" id="cd00158">
    <property type="entry name" value="RHOD"/>
    <property type="match status" value="1"/>
</dbReference>
<keyword evidence="1" id="KW-1133">Transmembrane helix</keyword>
<organism evidence="3">
    <name type="scientific">uncultured Sulfurovum sp</name>
    <dbReference type="NCBI Taxonomy" id="269237"/>
    <lineage>
        <taxon>Bacteria</taxon>
        <taxon>Pseudomonadati</taxon>
        <taxon>Campylobacterota</taxon>
        <taxon>Epsilonproteobacteria</taxon>
        <taxon>Campylobacterales</taxon>
        <taxon>Sulfurovaceae</taxon>
        <taxon>Sulfurovum</taxon>
        <taxon>environmental samples</taxon>
    </lineage>
</organism>
<evidence type="ECO:0000259" key="2">
    <source>
        <dbReference type="PROSITE" id="PS50206"/>
    </source>
</evidence>
<protein>
    <submittedName>
        <fullName evidence="3">Sulfurtransferase</fullName>
    </submittedName>
</protein>
<dbReference type="PANTHER" id="PTHR43031:SF1">
    <property type="entry name" value="PYRIDINE NUCLEOTIDE-DISULPHIDE OXIDOREDUCTASE"/>
    <property type="match status" value="1"/>
</dbReference>
<feature type="transmembrane region" description="Helical" evidence="1">
    <location>
        <begin position="6"/>
        <end position="24"/>
    </location>
</feature>
<reference evidence="3" key="1">
    <citation type="submission" date="2020-01" db="EMBL/GenBank/DDBJ databases">
        <authorList>
            <person name="Meier V. D."/>
            <person name="Meier V D."/>
        </authorList>
    </citation>
    <scope>NUCLEOTIDE SEQUENCE</scope>
    <source>
        <strain evidence="3">HLG_WM_MAG_05</strain>
    </source>
</reference>
<dbReference type="AlphaFoldDB" id="A0A6S6SWV9"/>
<dbReference type="Gene3D" id="3.40.250.10">
    <property type="entry name" value="Rhodanese-like domain"/>
    <property type="match status" value="1"/>
</dbReference>
<dbReference type="PANTHER" id="PTHR43031">
    <property type="entry name" value="FAD-DEPENDENT OXIDOREDUCTASE"/>
    <property type="match status" value="1"/>
</dbReference>
<dbReference type="Pfam" id="PF00581">
    <property type="entry name" value="Rhodanese"/>
    <property type="match status" value="1"/>
</dbReference>
<gene>
    <name evidence="3" type="ORF">HELGO_WM14504</name>
</gene>
<dbReference type="PROSITE" id="PS50206">
    <property type="entry name" value="RHODANESE_3"/>
    <property type="match status" value="1"/>
</dbReference>
<proteinExistence type="predicted"/>
<evidence type="ECO:0000313" key="3">
    <source>
        <dbReference type="EMBL" id="CAA6810604.1"/>
    </source>
</evidence>
<name>A0A6S6SWV9_9BACT</name>
<keyword evidence="3" id="KW-0808">Transferase</keyword>
<dbReference type="InterPro" id="IPR001763">
    <property type="entry name" value="Rhodanese-like_dom"/>
</dbReference>
<keyword evidence="1" id="KW-0812">Transmembrane</keyword>
<dbReference type="EMBL" id="CACVAU010000035">
    <property type="protein sequence ID" value="CAA6810604.1"/>
    <property type="molecule type" value="Genomic_DNA"/>
</dbReference>
<dbReference type="SUPFAM" id="SSF52821">
    <property type="entry name" value="Rhodanese/Cell cycle control phosphatase"/>
    <property type="match status" value="1"/>
</dbReference>
<dbReference type="SMART" id="SM00450">
    <property type="entry name" value="RHOD"/>
    <property type="match status" value="1"/>
</dbReference>
<dbReference type="InterPro" id="IPR036873">
    <property type="entry name" value="Rhodanese-like_dom_sf"/>
</dbReference>
<feature type="domain" description="Rhodanese" evidence="2">
    <location>
        <begin position="46"/>
        <end position="130"/>
    </location>
</feature>
<accession>A0A6S6SWV9</accession>
<keyword evidence="1" id="KW-0472">Membrane</keyword>